<sequence length="359" mass="40130">MKQQTPFHYPGCRNSHYMTVKLICFSLSRLSVVLCAVSNLPDNPPRVICLRIMNRRVKKGRNIQGILLLDKPIGMGSNEVLQVVKRLYHARKAGHTGSLDQLASGLLPICMGEATKLSGFLLNADKRYRAVFRLGEKTTTGDAEGEILESRPVPPMTRIDLERVLAGFQGEIEQIPPMHSAIKHKGQRLYRLAQQGVVVERAPRTITIHALQLLGFEKNTMELDIHCSKGTYIRTLAEDVGEALGCGGHVLALRRTESGPFREADMVTLDRLRELAKQEDFPLLDTLLLPMDAALSDWPQVNLSEDVAYYFTKGQAVLIPHAPTHGQVRIYNTHRRFLGVGEILDDGRVAPRRLFAKSL</sequence>
<dbReference type="InterPro" id="IPR032819">
    <property type="entry name" value="TruB_C"/>
</dbReference>
<dbReference type="AlphaFoldDB" id="A0A450SQM3"/>
<evidence type="ECO:0000313" key="9">
    <source>
        <dbReference type="EMBL" id="VFJ56337.1"/>
    </source>
</evidence>
<dbReference type="InterPro" id="IPR020103">
    <property type="entry name" value="PsdUridine_synth_cat_dom_sf"/>
</dbReference>
<gene>
    <name evidence="5" type="primary">truB</name>
    <name evidence="9" type="ORF">BECKFW1821B_GA0114236_102711</name>
</gene>
<evidence type="ECO:0000256" key="1">
    <source>
        <dbReference type="ARBA" id="ARBA00000385"/>
    </source>
</evidence>
<evidence type="ECO:0000259" key="8">
    <source>
        <dbReference type="Pfam" id="PF16198"/>
    </source>
</evidence>
<dbReference type="CDD" id="cd02573">
    <property type="entry name" value="PseudoU_synth_EcTruB"/>
    <property type="match status" value="1"/>
</dbReference>
<dbReference type="InterPro" id="IPR002501">
    <property type="entry name" value="PsdUridine_synth_N"/>
</dbReference>
<organism evidence="9">
    <name type="scientific">Candidatus Kentrum sp. FW</name>
    <dbReference type="NCBI Taxonomy" id="2126338"/>
    <lineage>
        <taxon>Bacteria</taxon>
        <taxon>Pseudomonadati</taxon>
        <taxon>Pseudomonadota</taxon>
        <taxon>Gammaproteobacteria</taxon>
        <taxon>Candidatus Kentrum</taxon>
    </lineage>
</organism>
<dbReference type="FunFam" id="2.30.130.10:FF:000012">
    <property type="entry name" value="tRNA pseudouridine synthase B"/>
    <property type="match status" value="1"/>
</dbReference>
<comment type="function">
    <text evidence="5">Responsible for synthesis of pseudouridine from uracil-55 in the psi GC loop of transfer RNAs.</text>
</comment>
<dbReference type="InterPro" id="IPR015240">
    <property type="entry name" value="tRNA_sdUridine_synth_fam1_C"/>
</dbReference>
<protein>
    <recommendedName>
        <fullName evidence="5">tRNA pseudouridine synthase B</fullName>
        <ecNumber evidence="5">5.4.99.25</ecNumber>
    </recommendedName>
    <alternativeName>
        <fullName evidence="5">tRNA pseudouridine(55) synthase</fullName>
        <shortName evidence="5">Psi55 synthase</shortName>
    </alternativeName>
    <alternativeName>
        <fullName evidence="5">tRNA pseudouridylate synthase</fullName>
    </alternativeName>
    <alternativeName>
        <fullName evidence="5">tRNA-uridine isomerase</fullName>
    </alternativeName>
</protein>
<dbReference type="InterPro" id="IPR036974">
    <property type="entry name" value="PUA_sf"/>
</dbReference>
<dbReference type="CDD" id="cd21152">
    <property type="entry name" value="PUA_TruB_bacterial"/>
    <property type="match status" value="1"/>
</dbReference>
<comment type="catalytic activity">
    <reaction evidence="1 5">
        <text>uridine(55) in tRNA = pseudouridine(55) in tRNA</text>
        <dbReference type="Rhea" id="RHEA:42532"/>
        <dbReference type="Rhea" id="RHEA-COMP:10101"/>
        <dbReference type="Rhea" id="RHEA-COMP:10102"/>
        <dbReference type="ChEBI" id="CHEBI:65314"/>
        <dbReference type="ChEBI" id="CHEBI:65315"/>
        <dbReference type="EC" id="5.4.99.25"/>
    </reaction>
</comment>
<dbReference type="Gene3D" id="3.30.2350.10">
    <property type="entry name" value="Pseudouridine synthase"/>
    <property type="match status" value="1"/>
</dbReference>
<dbReference type="Pfam" id="PF16198">
    <property type="entry name" value="TruB_C_2"/>
    <property type="match status" value="1"/>
</dbReference>
<proteinExistence type="inferred from homology"/>
<dbReference type="SUPFAM" id="SSF55120">
    <property type="entry name" value="Pseudouridine synthase"/>
    <property type="match status" value="1"/>
</dbReference>
<dbReference type="EMBL" id="CAADFD010000027">
    <property type="protein sequence ID" value="VFJ56337.1"/>
    <property type="molecule type" value="Genomic_DNA"/>
</dbReference>
<dbReference type="EC" id="5.4.99.25" evidence="5"/>
<dbReference type="InterPro" id="IPR015947">
    <property type="entry name" value="PUA-like_sf"/>
</dbReference>
<dbReference type="NCBIfam" id="TIGR00431">
    <property type="entry name" value="TruB"/>
    <property type="match status" value="1"/>
</dbReference>
<dbReference type="GO" id="GO:1990481">
    <property type="term" value="P:mRNA pseudouridine synthesis"/>
    <property type="evidence" value="ECO:0007669"/>
    <property type="project" value="TreeGrafter"/>
</dbReference>
<accession>A0A450SQM3</accession>
<evidence type="ECO:0000256" key="4">
    <source>
        <dbReference type="ARBA" id="ARBA00023235"/>
    </source>
</evidence>
<dbReference type="InterPro" id="IPR014780">
    <property type="entry name" value="tRNA_psdUridine_synth_TruB"/>
</dbReference>
<dbReference type="GO" id="GO:0031119">
    <property type="term" value="P:tRNA pseudouridine synthesis"/>
    <property type="evidence" value="ECO:0007669"/>
    <property type="project" value="UniProtKB-UniRule"/>
</dbReference>
<feature type="domain" description="tRNA pseudouridylate synthase B C-terminal" evidence="8">
    <location>
        <begin position="234"/>
        <end position="295"/>
    </location>
</feature>
<name>A0A450SQM3_9GAMM</name>
<evidence type="ECO:0000259" key="6">
    <source>
        <dbReference type="Pfam" id="PF01509"/>
    </source>
</evidence>
<dbReference type="GO" id="GO:0160148">
    <property type="term" value="F:tRNA pseudouridine(55) synthase activity"/>
    <property type="evidence" value="ECO:0007669"/>
    <property type="project" value="UniProtKB-EC"/>
</dbReference>
<dbReference type="SUPFAM" id="SSF88697">
    <property type="entry name" value="PUA domain-like"/>
    <property type="match status" value="1"/>
</dbReference>
<dbReference type="HAMAP" id="MF_01080">
    <property type="entry name" value="TruB_bact"/>
    <property type="match status" value="1"/>
</dbReference>
<dbReference type="Gene3D" id="2.30.130.10">
    <property type="entry name" value="PUA domain"/>
    <property type="match status" value="1"/>
</dbReference>
<feature type="active site" description="Nucleophile" evidence="5">
    <location>
        <position position="100"/>
    </location>
</feature>
<evidence type="ECO:0000259" key="7">
    <source>
        <dbReference type="Pfam" id="PF09157"/>
    </source>
</evidence>
<dbReference type="PANTHER" id="PTHR13767">
    <property type="entry name" value="TRNA-PSEUDOURIDINE SYNTHASE"/>
    <property type="match status" value="1"/>
</dbReference>
<dbReference type="GO" id="GO:0003723">
    <property type="term" value="F:RNA binding"/>
    <property type="evidence" value="ECO:0007669"/>
    <property type="project" value="InterPro"/>
</dbReference>
<comment type="similarity">
    <text evidence="2 5">Belongs to the pseudouridine synthase TruB family. Type 1 subfamily.</text>
</comment>
<evidence type="ECO:0000256" key="2">
    <source>
        <dbReference type="ARBA" id="ARBA00005642"/>
    </source>
</evidence>
<evidence type="ECO:0000256" key="5">
    <source>
        <dbReference type="HAMAP-Rule" id="MF_01080"/>
    </source>
</evidence>
<dbReference type="Pfam" id="PF01509">
    <property type="entry name" value="TruB_N"/>
    <property type="match status" value="1"/>
</dbReference>
<keyword evidence="3 5" id="KW-0819">tRNA processing</keyword>
<evidence type="ECO:0000256" key="3">
    <source>
        <dbReference type="ARBA" id="ARBA00022694"/>
    </source>
</evidence>
<reference evidence="9" key="1">
    <citation type="submission" date="2019-02" db="EMBL/GenBank/DDBJ databases">
        <authorList>
            <person name="Gruber-Vodicka R. H."/>
            <person name="Seah K. B. B."/>
        </authorList>
    </citation>
    <scope>NUCLEOTIDE SEQUENCE</scope>
    <source>
        <strain evidence="9">BECK_BZ106</strain>
    </source>
</reference>
<dbReference type="PANTHER" id="PTHR13767:SF2">
    <property type="entry name" value="PSEUDOURIDYLATE SYNTHASE TRUB1"/>
    <property type="match status" value="1"/>
</dbReference>
<feature type="domain" description="tRNA pseudouridine synthase II TruB subfamily 1 C-terminal" evidence="7">
    <location>
        <begin position="299"/>
        <end position="355"/>
    </location>
</feature>
<dbReference type="Pfam" id="PF09157">
    <property type="entry name" value="TruB-C_2"/>
    <property type="match status" value="1"/>
</dbReference>
<keyword evidence="4 5" id="KW-0413">Isomerase</keyword>
<feature type="domain" description="Pseudouridine synthase II N-terminal" evidence="6">
    <location>
        <begin position="85"/>
        <end position="233"/>
    </location>
</feature>